<dbReference type="GO" id="GO:0007165">
    <property type="term" value="P:signal transduction"/>
    <property type="evidence" value="ECO:0007669"/>
    <property type="project" value="InterPro"/>
</dbReference>
<comment type="caution">
    <text evidence="3">The sequence shown here is derived from an EMBL/GenBank/DDBJ whole genome shotgun (WGS) entry which is preliminary data.</text>
</comment>
<dbReference type="EMBL" id="QXJM01000026">
    <property type="protein sequence ID" value="RIE04510.1"/>
    <property type="molecule type" value="Genomic_DNA"/>
</dbReference>
<sequence>MEASRAESRQGRFAVVAGEVRKLALQSNETAAVISSKVEEIRARNRSSGEADRRGVRRSSERNRAHAPYAQAGGTFQDIVGGIADMEAELREIASAGQEIGARSRSWPLSSKRPTGDIGSECGSFAGSGRHSRIPVEFVCAAWLTRWIADAAHRGA</sequence>
<organism evidence="3 4">
    <name type="scientific">Cohnella faecalis</name>
    <dbReference type="NCBI Taxonomy" id="2315694"/>
    <lineage>
        <taxon>Bacteria</taxon>
        <taxon>Bacillati</taxon>
        <taxon>Bacillota</taxon>
        <taxon>Bacilli</taxon>
        <taxon>Bacillales</taxon>
        <taxon>Paenibacillaceae</taxon>
        <taxon>Cohnella</taxon>
    </lineage>
</organism>
<dbReference type="OrthoDB" id="9807021at2"/>
<evidence type="ECO:0000313" key="3">
    <source>
        <dbReference type="EMBL" id="RIE04510.1"/>
    </source>
</evidence>
<feature type="domain" description="Methyl-accepting transducer" evidence="2">
    <location>
        <begin position="2"/>
        <end position="103"/>
    </location>
</feature>
<dbReference type="GO" id="GO:0016020">
    <property type="term" value="C:membrane"/>
    <property type="evidence" value="ECO:0007669"/>
    <property type="project" value="InterPro"/>
</dbReference>
<dbReference type="Pfam" id="PF00015">
    <property type="entry name" value="MCPsignal"/>
    <property type="match status" value="1"/>
</dbReference>
<dbReference type="SUPFAM" id="SSF58104">
    <property type="entry name" value="Methyl-accepting chemotaxis protein (MCP) signaling domain"/>
    <property type="match status" value="1"/>
</dbReference>
<evidence type="ECO:0000256" key="1">
    <source>
        <dbReference type="SAM" id="MobiDB-lite"/>
    </source>
</evidence>
<reference evidence="3 4" key="1">
    <citation type="submission" date="2018-09" db="EMBL/GenBank/DDBJ databases">
        <title>Cohnella cavernae sp. nov., isolated from a karst cave.</title>
        <authorList>
            <person name="Zhu H."/>
        </authorList>
    </citation>
    <scope>NUCLEOTIDE SEQUENCE [LARGE SCALE GENOMIC DNA]</scope>
    <source>
        <strain evidence="3 4">K2E09-144</strain>
    </source>
</reference>
<evidence type="ECO:0000259" key="2">
    <source>
        <dbReference type="Pfam" id="PF00015"/>
    </source>
</evidence>
<gene>
    <name evidence="3" type="ORF">D3H35_05760</name>
</gene>
<dbReference type="InterPro" id="IPR004089">
    <property type="entry name" value="MCPsignal_dom"/>
</dbReference>
<dbReference type="AlphaFoldDB" id="A0A398CQS3"/>
<proteinExistence type="predicted"/>
<feature type="region of interest" description="Disordered" evidence="1">
    <location>
        <begin position="40"/>
        <end position="70"/>
    </location>
</feature>
<name>A0A398CQS3_9BACL</name>
<dbReference type="Proteomes" id="UP000266340">
    <property type="component" value="Unassembled WGS sequence"/>
</dbReference>
<protein>
    <recommendedName>
        <fullName evidence="2">Methyl-accepting transducer domain-containing protein</fullName>
    </recommendedName>
</protein>
<keyword evidence="4" id="KW-1185">Reference proteome</keyword>
<evidence type="ECO:0000313" key="4">
    <source>
        <dbReference type="Proteomes" id="UP000266340"/>
    </source>
</evidence>
<accession>A0A398CQS3</accession>
<feature type="compositionally biased region" description="Basic and acidic residues" evidence="1">
    <location>
        <begin position="40"/>
        <end position="64"/>
    </location>
</feature>
<dbReference type="RefSeq" id="WP_119148178.1">
    <property type="nucleotide sequence ID" value="NZ_QXJM01000026.1"/>
</dbReference>
<dbReference type="Gene3D" id="1.10.287.950">
    <property type="entry name" value="Methyl-accepting chemotaxis protein"/>
    <property type="match status" value="1"/>
</dbReference>